<feature type="signal peptide" evidence="2">
    <location>
        <begin position="1"/>
        <end position="23"/>
    </location>
</feature>
<dbReference type="Proteomes" id="UP000237934">
    <property type="component" value="Unassembled WGS sequence"/>
</dbReference>
<protein>
    <recommendedName>
        <fullName evidence="5">LPXTG cell wall anchor domain-containing protein</fullName>
    </recommendedName>
</protein>
<dbReference type="RefSeq" id="WP_104872158.1">
    <property type="nucleotide sequence ID" value="NZ_PUAP01000032.1"/>
</dbReference>
<dbReference type="AlphaFoldDB" id="A0A2S7RRT5"/>
<proteinExistence type="predicted"/>
<evidence type="ECO:0008006" key="5">
    <source>
        <dbReference type="Google" id="ProtNLM"/>
    </source>
</evidence>
<dbReference type="Pfam" id="PF09479">
    <property type="entry name" value="Flg_new"/>
    <property type="match status" value="1"/>
</dbReference>
<accession>A0A2S7RRT5</accession>
<dbReference type="NCBIfam" id="TIGR01167">
    <property type="entry name" value="LPXTG_anchor"/>
    <property type="match status" value="1"/>
</dbReference>
<evidence type="ECO:0000313" key="3">
    <source>
        <dbReference type="EMBL" id="PQF22328.1"/>
    </source>
</evidence>
<dbReference type="InterPro" id="IPR013378">
    <property type="entry name" value="InlB-like_B-rpt"/>
</dbReference>
<feature type="chain" id="PRO_5015670734" description="LPXTG cell wall anchor domain-containing protein" evidence="2">
    <location>
        <begin position="24"/>
        <end position="493"/>
    </location>
</feature>
<dbReference type="EMBL" id="PUAP01000032">
    <property type="protein sequence ID" value="PQF22328.1"/>
    <property type="molecule type" value="Genomic_DNA"/>
</dbReference>
<evidence type="ECO:0000256" key="2">
    <source>
        <dbReference type="SAM" id="SignalP"/>
    </source>
</evidence>
<name>A0A2S7RRT5_ENTMU</name>
<organism evidence="3 4">
    <name type="scientific">Enterococcus mundtii</name>
    <dbReference type="NCBI Taxonomy" id="53346"/>
    <lineage>
        <taxon>Bacteria</taxon>
        <taxon>Bacillati</taxon>
        <taxon>Bacillota</taxon>
        <taxon>Bacilli</taxon>
        <taxon>Lactobacillales</taxon>
        <taxon>Enterococcaceae</taxon>
        <taxon>Enterococcus</taxon>
    </lineage>
</organism>
<keyword evidence="1" id="KW-0812">Transmembrane</keyword>
<dbReference type="NCBIfam" id="TIGR02543">
    <property type="entry name" value="List_Bact_rpt"/>
    <property type="match status" value="1"/>
</dbReference>
<feature type="transmembrane region" description="Helical" evidence="1">
    <location>
        <begin position="459"/>
        <end position="480"/>
    </location>
</feature>
<gene>
    <name evidence="3" type="ORF">CUS89_10940</name>
</gene>
<reference evidence="3 4" key="1">
    <citation type="journal article" date="2018" name="Pathog. Dis.">
        <title>Whole-genome sequencing based characterization of antimicrobial resistance in Enterococcus.</title>
        <authorList>
            <person name="Tyson G."/>
        </authorList>
    </citation>
    <scope>NUCLEOTIDE SEQUENCE [LARGE SCALE GENOMIC DNA]</scope>
    <source>
        <strain evidence="3 4">CVM N55263</strain>
    </source>
</reference>
<keyword evidence="1" id="KW-1133">Transmembrane helix</keyword>
<evidence type="ECO:0000256" key="1">
    <source>
        <dbReference type="SAM" id="Phobius"/>
    </source>
</evidence>
<evidence type="ECO:0000313" key="4">
    <source>
        <dbReference type="Proteomes" id="UP000237934"/>
    </source>
</evidence>
<comment type="caution">
    <text evidence="3">The sequence shown here is derived from an EMBL/GenBank/DDBJ whole genome shotgun (WGS) entry which is preliminary data.</text>
</comment>
<sequence>MKKIVSYFIVFLVFLGFNPTVSAATPGINTEVSYSANGIDYHDVGEDSMIPWRFNNVQISPGNPPGIFSTQVKLLSQNQQSGVAMVMVDLSTLDNTEAERKNPSEMELEVFLNGSSLGKYQVGELFSQTNPYLDPSVRMIGVPFSIEGEVGDINTLEIHVSLPVDASNASRVAEIRVNASFTPIQSYTVSYVDGVENEIVFEDKTFKRIEPGAATPGFGAEPIRKGYTFVGWSPTVSETVTTDAVYTAIWEPIPTYQVNYTDGVPDEEIFADQVFTDLVVGSATPTFSGQPTRAGYTFKGWDKAISDTVTGDVTYTAIWEPVMPQTVIYQVIYTDGVANQTIFENQVFSELSKGIATPVFSGTPSREGYKFIGWTPTVNEFVEGDMTYTAQWEKSPQIIEPVTPPIQQPEVNKVSETVKTTETTKAITKVIKKEQVAYTTPIKQPRKVRHLPKTAEQSMYSTSLVGLGMIIVFVVGIYWLKHSKSLASDKTET</sequence>
<keyword evidence="2" id="KW-0732">Signal</keyword>
<keyword evidence="1" id="KW-0472">Membrane</keyword>